<dbReference type="PROSITE" id="PS51186">
    <property type="entry name" value="GNAT"/>
    <property type="match status" value="1"/>
</dbReference>
<gene>
    <name evidence="4" type="ORF">SAMN05445756_1024</name>
</gene>
<dbReference type="SUPFAM" id="SSF55729">
    <property type="entry name" value="Acyl-CoA N-acyltransferases (Nat)"/>
    <property type="match status" value="1"/>
</dbReference>
<dbReference type="InterPro" id="IPR000182">
    <property type="entry name" value="GNAT_dom"/>
</dbReference>
<dbReference type="EMBL" id="FYEZ01000001">
    <property type="protein sequence ID" value="SNC64006.1"/>
    <property type="molecule type" value="Genomic_DNA"/>
</dbReference>
<dbReference type="InterPro" id="IPR016181">
    <property type="entry name" value="Acyl_CoA_acyltransferase"/>
</dbReference>
<protein>
    <submittedName>
        <fullName evidence="4">Protein N-acetyltransferase, RimJ/RimL family</fullName>
    </submittedName>
</protein>
<keyword evidence="1 4" id="KW-0808">Transferase</keyword>
<dbReference type="GO" id="GO:0016747">
    <property type="term" value="F:acyltransferase activity, transferring groups other than amino-acyl groups"/>
    <property type="evidence" value="ECO:0007669"/>
    <property type="project" value="InterPro"/>
</dbReference>
<dbReference type="Pfam" id="PF00583">
    <property type="entry name" value="Acetyltransf_1"/>
    <property type="match status" value="1"/>
</dbReference>
<dbReference type="PANTHER" id="PTHR43877">
    <property type="entry name" value="AMINOALKYLPHOSPHONATE N-ACETYLTRANSFERASE-RELATED-RELATED"/>
    <property type="match status" value="1"/>
</dbReference>
<keyword evidence="2" id="KW-0012">Acyltransferase</keyword>
<dbReference type="Gene3D" id="3.40.630.30">
    <property type="match status" value="1"/>
</dbReference>
<dbReference type="OrthoDB" id="9799092at2"/>
<evidence type="ECO:0000256" key="2">
    <source>
        <dbReference type="ARBA" id="ARBA00023315"/>
    </source>
</evidence>
<organism evidence="4 5">
    <name type="scientific">Kytococcus aerolatus</name>
    <dbReference type="NCBI Taxonomy" id="592308"/>
    <lineage>
        <taxon>Bacteria</taxon>
        <taxon>Bacillati</taxon>
        <taxon>Actinomycetota</taxon>
        <taxon>Actinomycetes</taxon>
        <taxon>Micrococcales</taxon>
        <taxon>Kytococcaceae</taxon>
        <taxon>Kytococcus</taxon>
    </lineage>
</organism>
<evidence type="ECO:0000259" key="3">
    <source>
        <dbReference type="PROSITE" id="PS51186"/>
    </source>
</evidence>
<proteinExistence type="predicted"/>
<evidence type="ECO:0000313" key="4">
    <source>
        <dbReference type="EMBL" id="SNC64006.1"/>
    </source>
</evidence>
<dbReference type="RefSeq" id="WP_088817931.1">
    <property type="nucleotide sequence ID" value="NZ_FYEZ01000001.1"/>
</dbReference>
<dbReference type="Proteomes" id="UP000198122">
    <property type="component" value="Unassembled WGS sequence"/>
</dbReference>
<accession>A0A212TDW0</accession>
<dbReference type="CDD" id="cd04301">
    <property type="entry name" value="NAT_SF"/>
    <property type="match status" value="1"/>
</dbReference>
<evidence type="ECO:0000313" key="5">
    <source>
        <dbReference type="Proteomes" id="UP000198122"/>
    </source>
</evidence>
<keyword evidence="5" id="KW-1185">Reference proteome</keyword>
<sequence>MPERITVRALRAEEWAAARDLRLRALQDPVAGKAFFETLDAARERPDAAWQELVRSLSPDDPGSRDGRQLVGVASGGEFVATLTVRLQRAGEGEFGGGTITRDRGMLLGVWVAPEARGQGVLDELVDAAGAWTASRGVDRMTLWVHEENLRAQRAYARLGFSPTGQRVVEAIGPEIAMELSDVGQGRFCS</sequence>
<dbReference type="InterPro" id="IPR050832">
    <property type="entry name" value="Bact_Acetyltransf"/>
</dbReference>
<feature type="domain" description="N-acetyltransferase" evidence="3">
    <location>
        <begin position="5"/>
        <end position="183"/>
    </location>
</feature>
<dbReference type="AlphaFoldDB" id="A0A212TDW0"/>
<name>A0A212TDW0_9MICO</name>
<reference evidence="4 5" key="1">
    <citation type="submission" date="2017-06" db="EMBL/GenBank/DDBJ databases">
        <authorList>
            <person name="Kim H.J."/>
            <person name="Triplett B.A."/>
        </authorList>
    </citation>
    <scope>NUCLEOTIDE SEQUENCE [LARGE SCALE GENOMIC DNA]</scope>
    <source>
        <strain evidence="4 5">DSM 22179</strain>
    </source>
</reference>
<evidence type="ECO:0000256" key="1">
    <source>
        <dbReference type="ARBA" id="ARBA00022679"/>
    </source>
</evidence>